<keyword evidence="1" id="KW-0143">Chaperone</keyword>
<proteinExistence type="predicted"/>
<gene>
    <name evidence="2" type="ORF">ACFQ04_17120</name>
</gene>
<protein>
    <submittedName>
        <fullName evidence="2">Urease accessory protein UreD</fullName>
    </submittedName>
</protein>
<evidence type="ECO:0000256" key="1">
    <source>
        <dbReference type="ARBA" id="ARBA00023186"/>
    </source>
</evidence>
<organism evidence="2 3">
    <name type="scientific">Williamsia deligens</name>
    <dbReference type="NCBI Taxonomy" id="321325"/>
    <lineage>
        <taxon>Bacteria</taxon>
        <taxon>Bacillati</taxon>
        <taxon>Actinomycetota</taxon>
        <taxon>Actinomycetes</taxon>
        <taxon>Mycobacteriales</taxon>
        <taxon>Nocardiaceae</taxon>
        <taxon>Williamsia</taxon>
    </lineage>
</organism>
<evidence type="ECO:0000313" key="3">
    <source>
        <dbReference type="Proteomes" id="UP001597068"/>
    </source>
</evidence>
<dbReference type="EMBL" id="JBHTIL010000006">
    <property type="protein sequence ID" value="MFD0927464.1"/>
    <property type="molecule type" value="Genomic_DNA"/>
</dbReference>
<accession>A0ABW3GFI0</accession>
<dbReference type="Proteomes" id="UP001597068">
    <property type="component" value="Unassembled WGS sequence"/>
</dbReference>
<keyword evidence="3" id="KW-1185">Reference proteome</keyword>
<comment type="caution">
    <text evidence="2">The sequence shown here is derived from an EMBL/GenBank/DDBJ whole genome shotgun (WGS) entry which is preliminary data.</text>
</comment>
<name>A0ABW3GFI0_9NOCA</name>
<dbReference type="Pfam" id="PF01774">
    <property type="entry name" value="UreD"/>
    <property type="match status" value="1"/>
</dbReference>
<reference evidence="3" key="1">
    <citation type="journal article" date="2019" name="Int. J. Syst. Evol. Microbiol.">
        <title>The Global Catalogue of Microorganisms (GCM) 10K type strain sequencing project: providing services to taxonomists for standard genome sequencing and annotation.</title>
        <authorList>
            <consortium name="The Broad Institute Genomics Platform"/>
            <consortium name="The Broad Institute Genome Sequencing Center for Infectious Disease"/>
            <person name="Wu L."/>
            <person name="Ma J."/>
        </authorList>
    </citation>
    <scope>NUCLEOTIDE SEQUENCE [LARGE SCALE GENOMIC DNA]</scope>
    <source>
        <strain evidence="3">CCUG 50873</strain>
    </source>
</reference>
<evidence type="ECO:0000313" key="2">
    <source>
        <dbReference type="EMBL" id="MFD0927464.1"/>
    </source>
</evidence>
<sequence>MSTAATPLGGDHIDIRVELEPGVRLCIGSVAATIALPSRHDPYSAATWTLTVADDAELHVVPQPTVVAAAATHETTTTLTAAGSSVVRVEERVQLGRYGEAGGSWSGRLVVDVDGVPALRHRLDLGDDAVAGAGHRALLSSLQHPDTRDGAVAPTAMATRMALAAGAGLTTALGRTVADAERAAATIPS</sequence>
<dbReference type="InterPro" id="IPR002669">
    <property type="entry name" value="UreD"/>
</dbReference>
<dbReference type="RefSeq" id="WP_253648983.1">
    <property type="nucleotide sequence ID" value="NZ_BAAAMO010000007.1"/>
</dbReference>